<evidence type="ECO:0000256" key="4">
    <source>
        <dbReference type="ARBA" id="ARBA00023125"/>
    </source>
</evidence>
<feature type="compositionally biased region" description="Low complexity" evidence="7">
    <location>
        <begin position="11"/>
        <end position="26"/>
    </location>
</feature>
<feature type="compositionally biased region" description="Basic and acidic residues" evidence="7">
    <location>
        <begin position="519"/>
        <end position="538"/>
    </location>
</feature>
<keyword evidence="2" id="KW-0677">Repeat</keyword>
<feature type="region of interest" description="Disordered" evidence="7">
    <location>
        <begin position="501"/>
        <end position="547"/>
    </location>
</feature>
<sequence length="547" mass="60199">MTSPSGSLDTSANSRPSSFSLSNPSFSDLLAGSSRGDYASKFRSLPHPSIPISPPPISPSSFFAMTPGPHQVDLLDSPIMLSGAFLSPTTGTMPSQAFNWREEQQVKDEHRTYQDFSFQTQPTNEIMQSSLLQAASSIPPSVGAPWNYQESNATNTAGPIQTSSPEVPPAQTNISNYNHPIQTTQTLSRRSDDGYNWRKYGQKQVKGSENPRSYYKCTFPGCPTKKKVERSLDGQITEIVYKGAHNHPKPQSTRRNSSSMQVIQQASAAGEASEHSFGVPSGTQTATPENSSASLGDDEMELSSQRNAEDDFDEDEPDSKKWRREGEGGGITISGNRTVREPRVVVQTMSDIDILDDGYRWRKYGQKVVKGNPNPRSYYKCTTAGCPVRKHVERASQDLRAVITTYEGKHNHDVPAARGSTAHALYRPSAETNTSFNVNSNNVGMAIRPAVMANYPNPFVANSIFGARPDPSASTSQAQFGLDMMQNAGTYSGYSGFDYPTSSFLNHHQQQQQQQQSQELRERDGTGSRAKEEPRDDMLFDDNSLLY</sequence>
<dbReference type="GO" id="GO:0009737">
    <property type="term" value="P:response to abscisic acid"/>
    <property type="evidence" value="ECO:0007669"/>
    <property type="project" value="UniProtKB-ARBA"/>
</dbReference>
<dbReference type="OrthoDB" id="5065855at2759"/>
<dbReference type="InterPro" id="IPR036576">
    <property type="entry name" value="WRKY_dom_sf"/>
</dbReference>
<dbReference type="InterPro" id="IPR044810">
    <property type="entry name" value="WRKY_plant"/>
</dbReference>
<dbReference type="GO" id="GO:0005634">
    <property type="term" value="C:nucleus"/>
    <property type="evidence" value="ECO:0007669"/>
    <property type="project" value="UniProtKB-SubCell"/>
</dbReference>
<comment type="subcellular location">
    <subcellularLocation>
        <location evidence="1">Nucleus</location>
    </subcellularLocation>
</comment>
<dbReference type="GO" id="GO:0043565">
    <property type="term" value="F:sequence-specific DNA binding"/>
    <property type="evidence" value="ECO:0007669"/>
    <property type="project" value="InterPro"/>
</dbReference>
<dbReference type="Gene3D" id="2.20.25.80">
    <property type="entry name" value="WRKY domain"/>
    <property type="match status" value="2"/>
</dbReference>
<feature type="domain" description="WRKY" evidence="8">
    <location>
        <begin position="192"/>
        <end position="250"/>
    </location>
</feature>
<feature type="compositionally biased region" description="Polar residues" evidence="7">
    <location>
        <begin position="148"/>
        <end position="188"/>
    </location>
</feature>
<gene>
    <name evidence="9" type="ORF">LUZ63_018049</name>
</gene>
<evidence type="ECO:0000259" key="8">
    <source>
        <dbReference type="PROSITE" id="PS50811"/>
    </source>
</evidence>
<organism evidence="9 10">
    <name type="scientific">Rhynchospora breviuscula</name>
    <dbReference type="NCBI Taxonomy" id="2022672"/>
    <lineage>
        <taxon>Eukaryota</taxon>
        <taxon>Viridiplantae</taxon>
        <taxon>Streptophyta</taxon>
        <taxon>Embryophyta</taxon>
        <taxon>Tracheophyta</taxon>
        <taxon>Spermatophyta</taxon>
        <taxon>Magnoliopsida</taxon>
        <taxon>Liliopsida</taxon>
        <taxon>Poales</taxon>
        <taxon>Cyperaceae</taxon>
        <taxon>Cyperoideae</taxon>
        <taxon>Rhynchosporeae</taxon>
        <taxon>Rhynchospora</taxon>
    </lineage>
</organism>
<dbReference type="InterPro" id="IPR003657">
    <property type="entry name" value="WRKY_dom"/>
</dbReference>
<feature type="compositionally biased region" description="Polar residues" evidence="7">
    <location>
        <begin position="249"/>
        <end position="267"/>
    </location>
</feature>
<dbReference type="PANTHER" id="PTHR31221:SF1">
    <property type="entry name" value="WRKY TRANSCRIPTION FACTOR 33-RELATED"/>
    <property type="match status" value="1"/>
</dbReference>
<keyword evidence="10" id="KW-1185">Reference proteome</keyword>
<evidence type="ECO:0000256" key="1">
    <source>
        <dbReference type="ARBA" id="ARBA00004123"/>
    </source>
</evidence>
<dbReference type="PANTHER" id="PTHR31221">
    <property type="entry name" value="WRKY TRANSCRIPTION FACTOR PROTEIN 1-RELATED"/>
    <property type="match status" value="1"/>
</dbReference>
<protein>
    <recommendedName>
        <fullName evidence="8">WRKY domain-containing protein</fullName>
    </recommendedName>
</protein>
<feature type="compositionally biased region" description="Polar residues" evidence="7">
    <location>
        <begin position="281"/>
        <end position="294"/>
    </location>
</feature>
<proteinExistence type="predicted"/>
<evidence type="ECO:0000256" key="5">
    <source>
        <dbReference type="ARBA" id="ARBA00023163"/>
    </source>
</evidence>
<evidence type="ECO:0000313" key="9">
    <source>
        <dbReference type="EMBL" id="KAJ1686659.1"/>
    </source>
</evidence>
<accession>A0A9Q0C3N6</accession>
<keyword evidence="3" id="KW-0805">Transcription regulation</keyword>
<dbReference type="SMART" id="SM00774">
    <property type="entry name" value="WRKY"/>
    <property type="match status" value="2"/>
</dbReference>
<dbReference type="EMBL" id="JAMQYH010000005">
    <property type="protein sequence ID" value="KAJ1686659.1"/>
    <property type="molecule type" value="Genomic_DNA"/>
</dbReference>
<feature type="compositionally biased region" description="Basic and acidic residues" evidence="7">
    <location>
        <begin position="318"/>
        <end position="327"/>
    </location>
</feature>
<feature type="region of interest" description="Disordered" evidence="7">
    <location>
        <begin position="148"/>
        <end position="195"/>
    </location>
</feature>
<feature type="compositionally biased region" description="Low complexity" evidence="7">
    <location>
        <begin position="509"/>
        <end position="518"/>
    </location>
</feature>
<name>A0A9Q0C3N6_9POAL</name>
<dbReference type="Proteomes" id="UP001151287">
    <property type="component" value="Unassembled WGS sequence"/>
</dbReference>
<dbReference type="AlphaFoldDB" id="A0A9Q0C3N6"/>
<dbReference type="GO" id="GO:0003700">
    <property type="term" value="F:DNA-binding transcription factor activity"/>
    <property type="evidence" value="ECO:0007669"/>
    <property type="project" value="InterPro"/>
</dbReference>
<feature type="compositionally biased region" description="Polar residues" evidence="7">
    <location>
        <begin position="1"/>
        <end position="10"/>
    </location>
</feature>
<dbReference type="FunFam" id="2.20.25.80:FF:000001">
    <property type="entry name" value="WRKY transcription factor 33"/>
    <property type="match status" value="1"/>
</dbReference>
<evidence type="ECO:0000256" key="6">
    <source>
        <dbReference type="ARBA" id="ARBA00023242"/>
    </source>
</evidence>
<keyword evidence="6" id="KW-0539">Nucleus</keyword>
<comment type="caution">
    <text evidence="9">The sequence shown here is derived from an EMBL/GenBank/DDBJ whole genome shotgun (WGS) entry which is preliminary data.</text>
</comment>
<dbReference type="Pfam" id="PF03106">
    <property type="entry name" value="WRKY"/>
    <property type="match status" value="2"/>
</dbReference>
<evidence type="ECO:0000256" key="3">
    <source>
        <dbReference type="ARBA" id="ARBA00023015"/>
    </source>
</evidence>
<keyword evidence="4" id="KW-0238">DNA-binding</keyword>
<keyword evidence="5" id="KW-0804">Transcription</keyword>
<dbReference type="PROSITE" id="PS50811">
    <property type="entry name" value="WRKY"/>
    <property type="match status" value="2"/>
</dbReference>
<feature type="region of interest" description="Disordered" evidence="7">
    <location>
        <begin position="241"/>
        <end position="336"/>
    </location>
</feature>
<feature type="domain" description="WRKY" evidence="8">
    <location>
        <begin position="350"/>
        <end position="415"/>
    </location>
</feature>
<evidence type="ECO:0000313" key="10">
    <source>
        <dbReference type="Proteomes" id="UP001151287"/>
    </source>
</evidence>
<reference evidence="9" key="1">
    <citation type="journal article" date="2022" name="Cell">
        <title>Repeat-based holocentromeres influence genome architecture and karyotype evolution.</title>
        <authorList>
            <person name="Hofstatter P.G."/>
            <person name="Thangavel G."/>
            <person name="Lux T."/>
            <person name="Neumann P."/>
            <person name="Vondrak T."/>
            <person name="Novak P."/>
            <person name="Zhang M."/>
            <person name="Costa L."/>
            <person name="Castellani M."/>
            <person name="Scott A."/>
            <person name="Toegelov H."/>
            <person name="Fuchs J."/>
            <person name="Mata-Sucre Y."/>
            <person name="Dias Y."/>
            <person name="Vanzela A.L.L."/>
            <person name="Huettel B."/>
            <person name="Almeida C.C.S."/>
            <person name="Simkova H."/>
            <person name="Souza G."/>
            <person name="Pedrosa-Harand A."/>
            <person name="Macas J."/>
            <person name="Mayer K.F.X."/>
            <person name="Houben A."/>
            <person name="Marques A."/>
        </authorList>
    </citation>
    <scope>NUCLEOTIDE SEQUENCE</scope>
    <source>
        <strain evidence="9">RhyBre1mFocal</strain>
    </source>
</reference>
<dbReference type="FunFam" id="2.20.25.80:FF:000006">
    <property type="entry name" value="WRKY transcription factor"/>
    <property type="match status" value="1"/>
</dbReference>
<evidence type="ECO:0000256" key="7">
    <source>
        <dbReference type="SAM" id="MobiDB-lite"/>
    </source>
</evidence>
<dbReference type="SUPFAM" id="SSF118290">
    <property type="entry name" value="WRKY DNA-binding domain"/>
    <property type="match status" value="2"/>
</dbReference>
<feature type="region of interest" description="Disordered" evidence="7">
    <location>
        <begin position="1"/>
        <end position="26"/>
    </location>
</feature>
<evidence type="ECO:0000256" key="2">
    <source>
        <dbReference type="ARBA" id="ARBA00022737"/>
    </source>
</evidence>